<evidence type="ECO:0000313" key="7">
    <source>
        <dbReference type="Proteomes" id="UP000028702"/>
    </source>
</evidence>
<evidence type="ECO:0000256" key="1">
    <source>
        <dbReference type="ARBA" id="ARBA00009437"/>
    </source>
</evidence>
<feature type="domain" description="HTH lysR-type" evidence="5">
    <location>
        <begin position="4"/>
        <end position="61"/>
    </location>
</feature>
<comment type="similarity">
    <text evidence="1">Belongs to the LysR transcriptional regulatory family.</text>
</comment>
<keyword evidence="4" id="KW-0804">Transcription</keyword>
<dbReference type="eggNOG" id="COG0583">
    <property type="taxonomic scope" value="Bacteria"/>
</dbReference>
<comment type="caution">
    <text evidence="6">The sequence shown here is derived from an EMBL/GenBank/DDBJ whole genome shotgun (WGS) entry which is preliminary data.</text>
</comment>
<gene>
    <name evidence="6" type="ORF">M2A_2489</name>
</gene>
<sequence>MHPNLLDQLRVFQAVVEGGSFAAAARALGRAVSAISYAINALEEQLAFQVFDRSTYRVSLTPEGQALLNDAEILLRRAERWEARARSLREKVEAVLPLIADPSYPEGFLVDALKKFEAQYPLVTITVRRAESEEVVRAVREEEFPLGIMLLDHGRQWDGIDGRQVAADKIALVAAPDHPLAQIEGAFPLAELENHRQIHLHSGAFDIRAFDYRVHRTDVWGVDTQSALRMMIEEGLGWGFMPEETARPAIEAGRLVHLNCDGIAQPSLRRFAAVWTTRHPPGKAGEALVASLLRDEEPVPA</sequence>
<dbReference type="GO" id="GO:0000976">
    <property type="term" value="F:transcription cis-regulatory region binding"/>
    <property type="evidence" value="ECO:0007669"/>
    <property type="project" value="TreeGrafter"/>
</dbReference>
<dbReference type="Gene3D" id="3.40.190.290">
    <property type="match status" value="1"/>
</dbReference>
<dbReference type="Pfam" id="PF00126">
    <property type="entry name" value="HTH_1"/>
    <property type="match status" value="1"/>
</dbReference>
<dbReference type="GO" id="GO:0003700">
    <property type="term" value="F:DNA-binding transcription factor activity"/>
    <property type="evidence" value="ECO:0007669"/>
    <property type="project" value="InterPro"/>
</dbReference>
<accession>A0A081BD72</accession>
<dbReference type="PANTHER" id="PTHR30126">
    <property type="entry name" value="HTH-TYPE TRANSCRIPTIONAL REGULATOR"/>
    <property type="match status" value="1"/>
</dbReference>
<dbReference type="InterPro" id="IPR000847">
    <property type="entry name" value="LysR_HTH_N"/>
</dbReference>
<reference evidence="6 7" key="1">
    <citation type="submission" date="2014-07" db="EMBL/GenBank/DDBJ databases">
        <title>Tepidicaulis marinum gen. nov., sp. nov., a novel marine bacterium denitrifying nitrate to nitrous oxide strictly under microaerobic conditions.</title>
        <authorList>
            <person name="Takeuchi M."/>
            <person name="Yamagishi T."/>
            <person name="Kamagata Y."/>
            <person name="Oshima K."/>
            <person name="Hattori M."/>
            <person name="Katayama T."/>
            <person name="Hanada S."/>
            <person name="Tamaki H."/>
            <person name="Marumo K."/>
            <person name="Maeda H."/>
            <person name="Nedachi M."/>
            <person name="Iwasaki W."/>
            <person name="Suwa Y."/>
            <person name="Sakata S."/>
        </authorList>
    </citation>
    <scope>NUCLEOTIDE SEQUENCE [LARGE SCALE GENOMIC DNA]</scope>
    <source>
        <strain evidence="6 7">MA2</strain>
    </source>
</reference>
<dbReference type="CDD" id="cd05466">
    <property type="entry name" value="PBP2_LTTR_substrate"/>
    <property type="match status" value="1"/>
</dbReference>
<dbReference type="PANTHER" id="PTHR30126:SF91">
    <property type="entry name" value="LYSR FAMILY TRANSCRIPTIONAL REGULATOR"/>
    <property type="match status" value="1"/>
</dbReference>
<evidence type="ECO:0000259" key="5">
    <source>
        <dbReference type="PROSITE" id="PS50931"/>
    </source>
</evidence>
<dbReference type="InterPro" id="IPR036388">
    <property type="entry name" value="WH-like_DNA-bd_sf"/>
</dbReference>
<organism evidence="6 7">
    <name type="scientific">Tepidicaulis marinus</name>
    <dbReference type="NCBI Taxonomy" id="1333998"/>
    <lineage>
        <taxon>Bacteria</taxon>
        <taxon>Pseudomonadati</taxon>
        <taxon>Pseudomonadota</taxon>
        <taxon>Alphaproteobacteria</taxon>
        <taxon>Hyphomicrobiales</taxon>
        <taxon>Parvibaculaceae</taxon>
        <taxon>Tepidicaulis</taxon>
    </lineage>
</organism>
<keyword evidence="7" id="KW-1185">Reference proteome</keyword>
<dbReference type="FunFam" id="1.10.10.10:FF:000001">
    <property type="entry name" value="LysR family transcriptional regulator"/>
    <property type="match status" value="1"/>
</dbReference>
<dbReference type="SUPFAM" id="SSF46785">
    <property type="entry name" value="Winged helix' DNA-binding domain"/>
    <property type="match status" value="1"/>
</dbReference>
<keyword evidence="3" id="KW-0238">DNA-binding</keyword>
<dbReference type="SUPFAM" id="SSF53850">
    <property type="entry name" value="Periplasmic binding protein-like II"/>
    <property type="match status" value="1"/>
</dbReference>
<dbReference type="STRING" id="1333998.M2A_2489"/>
<dbReference type="InterPro" id="IPR005119">
    <property type="entry name" value="LysR_subst-bd"/>
</dbReference>
<dbReference type="Gene3D" id="1.10.10.10">
    <property type="entry name" value="Winged helix-like DNA-binding domain superfamily/Winged helix DNA-binding domain"/>
    <property type="match status" value="1"/>
</dbReference>
<dbReference type="Pfam" id="PF03466">
    <property type="entry name" value="LysR_substrate"/>
    <property type="match status" value="1"/>
</dbReference>
<dbReference type="RefSeq" id="WP_045448062.1">
    <property type="nucleotide sequence ID" value="NZ_BBIO01000014.1"/>
</dbReference>
<dbReference type="AlphaFoldDB" id="A0A081BD72"/>
<proteinExistence type="inferred from homology"/>
<dbReference type="EMBL" id="BBIO01000014">
    <property type="protein sequence ID" value="GAK45990.1"/>
    <property type="molecule type" value="Genomic_DNA"/>
</dbReference>
<keyword evidence="2" id="KW-0805">Transcription regulation</keyword>
<evidence type="ECO:0000256" key="3">
    <source>
        <dbReference type="ARBA" id="ARBA00023125"/>
    </source>
</evidence>
<evidence type="ECO:0000256" key="4">
    <source>
        <dbReference type="ARBA" id="ARBA00023163"/>
    </source>
</evidence>
<protein>
    <submittedName>
        <fullName evidence="6">LysR family transcriptional regulator</fullName>
    </submittedName>
</protein>
<dbReference type="PROSITE" id="PS50931">
    <property type="entry name" value="HTH_LYSR"/>
    <property type="match status" value="1"/>
</dbReference>
<evidence type="ECO:0000256" key="2">
    <source>
        <dbReference type="ARBA" id="ARBA00023015"/>
    </source>
</evidence>
<evidence type="ECO:0000313" key="6">
    <source>
        <dbReference type="EMBL" id="GAK45990.1"/>
    </source>
</evidence>
<dbReference type="InterPro" id="IPR036390">
    <property type="entry name" value="WH_DNA-bd_sf"/>
</dbReference>
<name>A0A081BD72_9HYPH</name>
<dbReference type="Proteomes" id="UP000028702">
    <property type="component" value="Unassembled WGS sequence"/>
</dbReference>